<gene>
    <name evidence="2" type="ORF">LCGC14_2215930</name>
</gene>
<accession>A0A0F9DCC9</accession>
<name>A0A0F9DCC9_9ZZZZ</name>
<reference evidence="2" key="1">
    <citation type="journal article" date="2015" name="Nature">
        <title>Complex archaea that bridge the gap between prokaryotes and eukaryotes.</title>
        <authorList>
            <person name="Spang A."/>
            <person name="Saw J.H."/>
            <person name="Jorgensen S.L."/>
            <person name="Zaremba-Niedzwiedzka K."/>
            <person name="Martijn J."/>
            <person name="Lind A.E."/>
            <person name="van Eijk R."/>
            <person name="Schleper C."/>
            <person name="Guy L."/>
            <person name="Ettema T.J."/>
        </authorList>
    </citation>
    <scope>NUCLEOTIDE SEQUENCE</scope>
</reference>
<evidence type="ECO:0000259" key="1">
    <source>
        <dbReference type="Pfam" id="PF03407"/>
    </source>
</evidence>
<feature type="domain" description="Nucleotide-diphospho-sugar transferase" evidence="1">
    <location>
        <begin position="12"/>
        <end position="115"/>
    </location>
</feature>
<organism evidence="2">
    <name type="scientific">marine sediment metagenome</name>
    <dbReference type="NCBI Taxonomy" id="412755"/>
    <lineage>
        <taxon>unclassified sequences</taxon>
        <taxon>metagenomes</taxon>
        <taxon>ecological metagenomes</taxon>
    </lineage>
</organism>
<evidence type="ECO:0000313" key="2">
    <source>
        <dbReference type="EMBL" id="KKL59383.1"/>
    </source>
</evidence>
<dbReference type="InterPro" id="IPR005069">
    <property type="entry name" value="Nucl-diP-sugar_transferase"/>
</dbReference>
<comment type="caution">
    <text evidence="2">The sequence shown here is derived from an EMBL/GenBank/DDBJ whole genome shotgun (WGS) entry which is preliminary data.</text>
</comment>
<feature type="non-terminal residue" evidence="2">
    <location>
        <position position="1"/>
    </location>
</feature>
<dbReference type="AlphaFoldDB" id="A0A0F9DCC9"/>
<proteinExistence type="predicted"/>
<protein>
    <recommendedName>
        <fullName evidence="1">Nucleotide-diphospho-sugar transferase domain-containing protein</fullName>
    </recommendedName>
</protein>
<dbReference type="Pfam" id="PF03407">
    <property type="entry name" value="Nucleotid_trans"/>
    <property type="match status" value="1"/>
</dbReference>
<sequence length="161" mass="19558">IILDYLVEYPFQYNVVILDVDAIIEKEPILFNEISDKYDIAFHYLDWSIWYGYQNCNIKELLTGTMLFRNRPQVRELCKEWYSQAKETQQWEQKVLERIIGNYNLKIFELPIEYIYINTLPNGSKPRISDENVVIRHFQASREWKRKIPILDILNKRKKHD</sequence>
<dbReference type="EMBL" id="LAZR01029506">
    <property type="protein sequence ID" value="KKL59383.1"/>
    <property type="molecule type" value="Genomic_DNA"/>
</dbReference>